<dbReference type="AlphaFoldDB" id="A0ABD3P8H8"/>
<dbReference type="Proteomes" id="UP001530400">
    <property type="component" value="Unassembled WGS sequence"/>
</dbReference>
<dbReference type="Gene3D" id="3.40.1090.10">
    <property type="entry name" value="Cytosolic phospholipase A2 catalytic domain"/>
    <property type="match status" value="1"/>
</dbReference>
<evidence type="ECO:0000313" key="1">
    <source>
        <dbReference type="EMBL" id="KAL3784480.1"/>
    </source>
</evidence>
<protein>
    <recommendedName>
        <fullName evidence="3">PNPLA domain-containing protein</fullName>
    </recommendedName>
</protein>
<gene>
    <name evidence="1" type="ORF">ACHAWO_004309</name>
</gene>
<organism evidence="1 2">
    <name type="scientific">Cyclotella atomus</name>
    <dbReference type="NCBI Taxonomy" id="382360"/>
    <lineage>
        <taxon>Eukaryota</taxon>
        <taxon>Sar</taxon>
        <taxon>Stramenopiles</taxon>
        <taxon>Ochrophyta</taxon>
        <taxon>Bacillariophyta</taxon>
        <taxon>Coscinodiscophyceae</taxon>
        <taxon>Thalassiosirophycidae</taxon>
        <taxon>Stephanodiscales</taxon>
        <taxon>Stephanodiscaceae</taxon>
        <taxon>Cyclotella</taxon>
    </lineage>
</organism>
<accession>A0ABD3P8H8</accession>
<reference evidence="1 2" key="1">
    <citation type="submission" date="2024-10" db="EMBL/GenBank/DDBJ databases">
        <title>Updated reference genomes for cyclostephanoid diatoms.</title>
        <authorList>
            <person name="Roberts W.R."/>
            <person name="Alverson A.J."/>
        </authorList>
    </citation>
    <scope>NUCLEOTIDE SEQUENCE [LARGE SCALE GENOMIC DNA]</scope>
    <source>
        <strain evidence="1 2">AJA010-31</strain>
    </source>
</reference>
<dbReference type="EMBL" id="JALLPJ020000726">
    <property type="protein sequence ID" value="KAL3784480.1"/>
    <property type="molecule type" value="Genomic_DNA"/>
</dbReference>
<name>A0ABD3P8H8_9STRA</name>
<proteinExistence type="predicted"/>
<evidence type="ECO:0008006" key="3">
    <source>
        <dbReference type="Google" id="ProtNLM"/>
    </source>
</evidence>
<evidence type="ECO:0000313" key="2">
    <source>
        <dbReference type="Proteomes" id="UP001530400"/>
    </source>
</evidence>
<sequence>MPYRLEEYSDRFMHNGGRAFANFKEMLNDPSDKVGESQIINRPTLHIATTKCSDGSLKLFSFQRDNIHHKHEKVLLALKASCKIPVSSFHPWDVFSKHAPSYPDYDGIEIDGDSYVDGGIAAPCPVVNDTQQSTNIIISPISGSSSAKWNIRPLDTSWKLPLIGDLSARCGTFAVRPSVDNLRAIVISAGAAPPQVIKDWHNRGVDDANEFLKKWNECPGP</sequence>
<comment type="caution">
    <text evidence="1">The sequence shown here is derived from an EMBL/GenBank/DDBJ whole genome shotgun (WGS) entry which is preliminary data.</text>
</comment>
<keyword evidence="2" id="KW-1185">Reference proteome</keyword>